<dbReference type="Pfam" id="PF13193">
    <property type="entry name" value="AMP-binding_C"/>
    <property type="match status" value="1"/>
</dbReference>
<organism evidence="4 5">
    <name type="scientific">Sphaerisporangium flaviroseum</name>
    <dbReference type="NCBI Taxonomy" id="509199"/>
    <lineage>
        <taxon>Bacteria</taxon>
        <taxon>Bacillati</taxon>
        <taxon>Actinomycetota</taxon>
        <taxon>Actinomycetes</taxon>
        <taxon>Streptosporangiales</taxon>
        <taxon>Streptosporangiaceae</taxon>
        <taxon>Sphaerisporangium</taxon>
    </lineage>
</organism>
<dbReference type="EMBL" id="BAAAZR010000008">
    <property type="protein sequence ID" value="GAA3811121.1"/>
    <property type="molecule type" value="Genomic_DNA"/>
</dbReference>
<dbReference type="InterPro" id="IPR025110">
    <property type="entry name" value="AMP-bd_C"/>
</dbReference>
<evidence type="ECO:0000313" key="5">
    <source>
        <dbReference type="Proteomes" id="UP001500888"/>
    </source>
</evidence>
<dbReference type="GO" id="GO:0016874">
    <property type="term" value="F:ligase activity"/>
    <property type="evidence" value="ECO:0007669"/>
    <property type="project" value="UniProtKB-KW"/>
</dbReference>
<dbReference type="RefSeq" id="WP_344940357.1">
    <property type="nucleotide sequence ID" value="NZ_BAAAZR010000008.1"/>
</dbReference>
<dbReference type="InterPro" id="IPR042099">
    <property type="entry name" value="ANL_N_sf"/>
</dbReference>
<evidence type="ECO:0000313" key="4">
    <source>
        <dbReference type="EMBL" id="GAA3811121.1"/>
    </source>
</evidence>
<proteinExistence type="predicted"/>
<comment type="caution">
    <text evidence="4">The sequence shown here is derived from an EMBL/GenBank/DDBJ whole genome shotgun (WGS) entry which is preliminary data.</text>
</comment>
<dbReference type="Proteomes" id="UP001500888">
    <property type="component" value="Unassembled WGS sequence"/>
</dbReference>
<evidence type="ECO:0000256" key="1">
    <source>
        <dbReference type="SAM" id="MobiDB-lite"/>
    </source>
</evidence>
<accession>A0ABP7I734</accession>
<dbReference type="PANTHER" id="PTHR43767:SF1">
    <property type="entry name" value="NONRIBOSOMAL PEPTIDE SYNTHASE PES1 (EUROFUNG)-RELATED"/>
    <property type="match status" value="1"/>
</dbReference>
<keyword evidence="4" id="KW-0436">Ligase</keyword>
<dbReference type="Gene3D" id="3.40.50.980">
    <property type="match status" value="1"/>
</dbReference>
<evidence type="ECO:0000259" key="3">
    <source>
        <dbReference type="Pfam" id="PF13193"/>
    </source>
</evidence>
<dbReference type="Gene3D" id="3.40.50.12780">
    <property type="entry name" value="N-terminal domain of ligase-like"/>
    <property type="match status" value="1"/>
</dbReference>
<dbReference type="InterPro" id="IPR050237">
    <property type="entry name" value="ATP-dep_AMP-bd_enzyme"/>
</dbReference>
<evidence type="ECO:0000259" key="2">
    <source>
        <dbReference type="Pfam" id="PF00501"/>
    </source>
</evidence>
<feature type="domain" description="AMP-binding enzyme C-terminal" evidence="3">
    <location>
        <begin position="483"/>
        <end position="558"/>
    </location>
</feature>
<dbReference type="InterPro" id="IPR045851">
    <property type="entry name" value="AMP-bd_C_sf"/>
</dbReference>
<keyword evidence="5" id="KW-1185">Reference proteome</keyword>
<dbReference type="PANTHER" id="PTHR43767">
    <property type="entry name" value="LONG-CHAIN-FATTY-ACID--COA LIGASE"/>
    <property type="match status" value="1"/>
</dbReference>
<reference evidence="5" key="1">
    <citation type="journal article" date="2019" name="Int. J. Syst. Evol. Microbiol.">
        <title>The Global Catalogue of Microorganisms (GCM) 10K type strain sequencing project: providing services to taxonomists for standard genome sequencing and annotation.</title>
        <authorList>
            <consortium name="The Broad Institute Genomics Platform"/>
            <consortium name="The Broad Institute Genome Sequencing Center for Infectious Disease"/>
            <person name="Wu L."/>
            <person name="Ma J."/>
        </authorList>
    </citation>
    <scope>NUCLEOTIDE SEQUENCE [LARGE SCALE GENOMIC DNA]</scope>
    <source>
        <strain evidence="5">JCM 16908</strain>
    </source>
</reference>
<feature type="compositionally biased region" description="Pro residues" evidence="1">
    <location>
        <begin position="153"/>
        <end position="163"/>
    </location>
</feature>
<protein>
    <submittedName>
        <fullName evidence="4">FadD3 family acyl-CoA ligase</fullName>
    </submittedName>
</protein>
<dbReference type="InterPro" id="IPR000873">
    <property type="entry name" value="AMP-dep_synth/lig_dom"/>
</dbReference>
<feature type="region of interest" description="Disordered" evidence="1">
    <location>
        <begin position="146"/>
        <end position="176"/>
    </location>
</feature>
<dbReference type="SUPFAM" id="SSF56801">
    <property type="entry name" value="Acetyl-CoA synthetase-like"/>
    <property type="match status" value="1"/>
</dbReference>
<gene>
    <name evidence="4" type="ORF">GCM10022226_34480</name>
</gene>
<dbReference type="Gene3D" id="3.30.300.30">
    <property type="match status" value="1"/>
</dbReference>
<feature type="domain" description="AMP-dependent synthetase/ligase" evidence="2">
    <location>
        <begin position="29"/>
        <end position="433"/>
    </location>
</feature>
<dbReference type="Pfam" id="PF00501">
    <property type="entry name" value="AMP-binding"/>
    <property type="match status" value="1"/>
</dbReference>
<sequence>MVPEETDVGPGGTGVAAVPDWGTIPRMLRDQAARHPETTVIVDGEVRLTLAELRARATMVAKGLMALGVERGDRVAIWGLNDVHWAVGAYGIWDAGAVIVPLSSRYKGIEAAEVLGKTGATVLIMGDNLDGAPPFAEVLAAAAGAPTTTPVPAGDPGPTPRPARSPGATEPGVERPFAGLPELRHAIVPEGLRHPGTLQPSRVLAAGDLIADEDAEARALSVRPDDLCEIMSTSGTTGTPKGVMLDHGQVVRGYWDWAEIVTLGEGDRYPVIAPFAHGFGLNAGLVAGVMRRATLMPVKVFTPGGLRDLVLEGRITILAGAPTLFHRLLDEVDITGHSVRVAICGAAAVPAELIHRLLREAGLQRVINAYGLMEGTVVSMTRAGDPVEVIASSTGRPVPGIDVKIVDDDGKEVPTAERGEILQRGYGVMRGYWGEPDKTAEVIRDGWLHTGDIGTLDARGNLAVVDRKKELFIVNGFNVSPAEVESLLLHRPDLAQAAVVGVPDGRSGEAGRAYVVPRPGAAPDPAEIINWARGNMSNYKVPRQVIVVDALPLNANGKIDKRLLRARAAEEAPPGDRPAETGRG</sequence>
<name>A0ABP7I734_9ACTN</name>